<keyword evidence="13 16" id="KW-0535">Nitrogen fixation</keyword>
<evidence type="ECO:0000256" key="1">
    <source>
        <dbReference type="ARBA" id="ARBA00004496"/>
    </source>
</evidence>
<dbReference type="EMBL" id="JBBLZC010000001">
    <property type="protein sequence ID" value="MEK0081526.1"/>
    <property type="molecule type" value="Genomic_DNA"/>
</dbReference>
<feature type="domain" description="Sigma-54 factor interaction" evidence="17">
    <location>
        <begin position="141"/>
        <end position="369"/>
    </location>
</feature>
<dbReference type="PROSITE" id="PS50110">
    <property type="entry name" value="RESPONSE_REGULATORY"/>
    <property type="match status" value="1"/>
</dbReference>
<feature type="domain" description="Response regulatory" evidence="18">
    <location>
        <begin position="5"/>
        <end position="119"/>
    </location>
</feature>
<evidence type="ECO:0000256" key="9">
    <source>
        <dbReference type="ARBA" id="ARBA00023015"/>
    </source>
</evidence>
<dbReference type="InterPro" id="IPR025662">
    <property type="entry name" value="Sigma_54_int_dom_ATP-bd_1"/>
</dbReference>
<keyword evidence="9 16" id="KW-0805">Transcription regulation</keyword>
<dbReference type="InterPro" id="IPR058031">
    <property type="entry name" value="AAA_lid_NorR"/>
</dbReference>
<evidence type="ECO:0000256" key="10">
    <source>
        <dbReference type="ARBA" id="ARBA00023125"/>
    </source>
</evidence>
<evidence type="ECO:0000256" key="16">
    <source>
        <dbReference type="RuleBase" id="RU365013"/>
    </source>
</evidence>
<keyword evidence="6 16" id="KW-0547">Nucleotide-binding</keyword>
<dbReference type="NCBIfam" id="TIGR01818">
    <property type="entry name" value="ntrC"/>
    <property type="match status" value="1"/>
</dbReference>
<dbReference type="InterPro" id="IPR010114">
    <property type="entry name" value="Transcript_reg_NtrC"/>
</dbReference>
<evidence type="ECO:0000256" key="14">
    <source>
        <dbReference type="ARBA" id="ARBA00043886"/>
    </source>
</evidence>
<keyword evidence="7 16" id="KW-0067">ATP-binding</keyword>
<dbReference type="SUPFAM" id="SSF52540">
    <property type="entry name" value="P-loop containing nucleoside triphosphate hydrolases"/>
    <property type="match status" value="1"/>
</dbReference>
<reference evidence="19 20" key="1">
    <citation type="submission" date="2024-01" db="EMBL/GenBank/DDBJ databases">
        <title>Multi-omics insights into the function and evolution of sodium benzoate biodegradation pathways in Benzoatithermus flavus gen. nov., sp. nov. from hot spring.</title>
        <authorList>
            <person name="Hu C.-J."/>
            <person name="Li W.-J."/>
        </authorList>
    </citation>
    <scope>NUCLEOTIDE SEQUENCE [LARGE SCALE GENOMIC DNA]</scope>
    <source>
        <strain evidence="19 20">SYSU G07066</strain>
    </source>
</reference>
<protein>
    <recommendedName>
        <fullName evidence="2 16">DNA-binding transcriptional regulator NtrC</fullName>
    </recommendedName>
    <alternativeName>
        <fullName evidence="16">Nitrogen regulation protein NR(I)</fullName>
    </alternativeName>
</protein>
<dbReference type="SMART" id="SM00382">
    <property type="entry name" value="AAA"/>
    <property type="match status" value="1"/>
</dbReference>
<dbReference type="PROSITE" id="PS00676">
    <property type="entry name" value="SIGMA54_INTERACT_2"/>
    <property type="match status" value="1"/>
</dbReference>
<dbReference type="PRINTS" id="PR01590">
    <property type="entry name" value="HTHFIS"/>
</dbReference>
<keyword evidence="3 16" id="KW-0963">Cytoplasm</keyword>
<evidence type="ECO:0000256" key="15">
    <source>
        <dbReference type="PROSITE-ProRule" id="PRU00169"/>
    </source>
</evidence>
<evidence type="ECO:0000256" key="8">
    <source>
        <dbReference type="ARBA" id="ARBA00023012"/>
    </source>
</evidence>
<feature type="modified residue" description="4-aspartylphosphate" evidence="15">
    <location>
        <position position="54"/>
    </location>
</feature>
<dbReference type="PROSITE" id="PS00675">
    <property type="entry name" value="SIGMA54_INTERACT_1"/>
    <property type="match status" value="1"/>
</dbReference>
<keyword evidence="4 16" id="KW-0678">Repressor</keyword>
<dbReference type="InterPro" id="IPR002078">
    <property type="entry name" value="Sigma_54_int"/>
</dbReference>
<organism evidence="19 20">
    <name type="scientific">Benzoatithermus flavus</name>
    <dbReference type="NCBI Taxonomy" id="3108223"/>
    <lineage>
        <taxon>Bacteria</taxon>
        <taxon>Pseudomonadati</taxon>
        <taxon>Pseudomonadota</taxon>
        <taxon>Alphaproteobacteria</taxon>
        <taxon>Geminicoccales</taxon>
        <taxon>Geminicoccaceae</taxon>
        <taxon>Benzoatithermus</taxon>
    </lineage>
</organism>
<accession>A0ABU8XKY3</accession>
<comment type="caution">
    <text evidence="19">The sequence shown here is derived from an EMBL/GenBank/DDBJ whole genome shotgun (WGS) entry which is preliminary data.</text>
</comment>
<gene>
    <name evidence="16 19" type="primary">ntrC</name>
    <name evidence="19" type="ORF">U1T56_00050</name>
</gene>
<evidence type="ECO:0000256" key="6">
    <source>
        <dbReference type="ARBA" id="ARBA00022741"/>
    </source>
</evidence>
<comment type="function">
    <text evidence="14 16">Member of the two-component regulatory system NtrB/NtrC, which controls expression of the nitrogen-regulated (ntr) genes in response to nitrogen limitation. Phosphorylated NtrC binds directly to DNA and stimulates the formation of open promoter-sigma54-RNA polymerase complexes.</text>
</comment>
<dbReference type="Gene3D" id="1.10.8.60">
    <property type="match status" value="1"/>
</dbReference>
<dbReference type="Pfam" id="PF02954">
    <property type="entry name" value="HTH_8"/>
    <property type="match status" value="1"/>
</dbReference>
<evidence type="ECO:0000256" key="13">
    <source>
        <dbReference type="ARBA" id="ARBA00023231"/>
    </source>
</evidence>
<proteinExistence type="predicted"/>
<dbReference type="Gene3D" id="1.10.10.60">
    <property type="entry name" value="Homeodomain-like"/>
    <property type="match status" value="1"/>
</dbReference>
<keyword evidence="10 16" id="KW-0238">DNA-binding</keyword>
<dbReference type="InterPro" id="IPR009057">
    <property type="entry name" value="Homeodomain-like_sf"/>
</dbReference>
<dbReference type="SUPFAM" id="SSF52172">
    <property type="entry name" value="CheY-like"/>
    <property type="match status" value="1"/>
</dbReference>
<dbReference type="Pfam" id="PF00158">
    <property type="entry name" value="Sigma54_activat"/>
    <property type="match status" value="1"/>
</dbReference>
<dbReference type="RefSeq" id="WP_418157380.1">
    <property type="nucleotide sequence ID" value="NZ_JBBLZC010000001.1"/>
</dbReference>
<evidence type="ECO:0000259" key="18">
    <source>
        <dbReference type="PROSITE" id="PS50110"/>
    </source>
</evidence>
<dbReference type="InterPro" id="IPR001789">
    <property type="entry name" value="Sig_transdc_resp-reg_receiver"/>
</dbReference>
<evidence type="ECO:0000256" key="4">
    <source>
        <dbReference type="ARBA" id="ARBA00022491"/>
    </source>
</evidence>
<keyword evidence="20" id="KW-1185">Reference proteome</keyword>
<dbReference type="SUPFAM" id="SSF46689">
    <property type="entry name" value="Homeodomain-like"/>
    <property type="match status" value="1"/>
</dbReference>
<dbReference type="InterPro" id="IPR002197">
    <property type="entry name" value="HTH_Fis"/>
</dbReference>
<evidence type="ECO:0000256" key="7">
    <source>
        <dbReference type="ARBA" id="ARBA00022840"/>
    </source>
</evidence>
<sequence length="481" mass="52892">MSGEKILLAEDDAGIRTVVSRALSRQGYEVQATSVAAALWRWIAAGEGDVVITDVALPDENTLDLLPRIRTLRPDLPVIVMSAQNTLLTAVRAAERGAFEYLPKPFDIGNLIATVQRSLTSRKRPALAAAGPALPEEQLPIIGRSPAMQEIYRIIARLTTTDLTVLIAGESGTGKELVARALHDFGRRKGGPFVAVNMAAIPRELIESELFGHEKGAFTGATARRVGRFEQAEGGTLFLDEIGDMPLEAQTRLLRVLQQGEFVPVGGHHPIRTNVRIVAASHRDLRLMVAQGLFREDLFYRLNVVPLRLPALRERVDDIPALVQHFLAKAQTDGLPLKTLTPEAMVRLKAHTWPGNVRELENLVRRLAVLYAEDTIGEEVITLELEQARPPAAPAEAGPVDDSLGGAIERYIDRYFRAHDGALPPPGVYDRLIREVERPLIARTLLATRGNQLKAADILGLNRNTLRKKIRDLDIQVSRAP</sequence>
<keyword evidence="5 15" id="KW-0597">Phosphoprotein</keyword>
<dbReference type="InterPro" id="IPR025943">
    <property type="entry name" value="Sigma_54_int_dom_ATP-bd_2"/>
</dbReference>
<dbReference type="Gene3D" id="3.40.50.2300">
    <property type="match status" value="1"/>
</dbReference>
<evidence type="ECO:0000259" key="17">
    <source>
        <dbReference type="PROSITE" id="PS50045"/>
    </source>
</evidence>
<keyword evidence="12 16" id="KW-0804">Transcription</keyword>
<dbReference type="Proteomes" id="UP001375743">
    <property type="component" value="Unassembled WGS sequence"/>
</dbReference>
<evidence type="ECO:0000256" key="2">
    <source>
        <dbReference type="ARBA" id="ARBA00019059"/>
    </source>
</evidence>
<evidence type="ECO:0000256" key="3">
    <source>
        <dbReference type="ARBA" id="ARBA00022490"/>
    </source>
</evidence>
<dbReference type="PANTHER" id="PTHR32071:SF95">
    <property type="entry name" value="DNA-BINDING TRANSCRIPTIONAL REGULATOR NTRC"/>
    <property type="match status" value="1"/>
</dbReference>
<evidence type="ECO:0000256" key="12">
    <source>
        <dbReference type="ARBA" id="ARBA00023163"/>
    </source>
</evidence>
<dbReference type="InterPro" id="IPR003593">
    <property type="entry name" value="AAA+_ATPase"/>
</dbReference>
<dbReference type="InterPro" id="IPR011006">
    <property type="entry name" value="CheY-like_superfamily"/>
</dbReference>
<dbReference type="CDD" id="cd00009">
    <property type="entry name" value="AAA"/>
    <property type="match status" value="1"/>
</dbReference>
<dbReference type="PROSITE" id="PS50045">
    <property type="entry name" value="SIGMA54_INTERACT_4"/>
    <property type="match status" value="1"/>
</dbReference>
<dbReference type="Gene3D" id="3.40.50.300">
    <property type="entry name" value="P-loop containing nucleotide triphosphate hydrolases"/>
    <property type="match status" value="1"/>
</dbReference>
<keyword evidence="8 16" id="KW-0902">Two-component regulatory system</keyword>
<evidence type="ECO:0000256" key="5">
    <source>
        <dbReference type="ARBA" id="ARBA00022553"/>
    </source>
</evidence>
<comment type="subcellular location">
    <subcellularLocation>
        <location evidence="1 16">Cytoplasm</location>
    </subcellularLocation>
</comment>
<evidence type="ECO:0000313" key="19">
    <source>
        <dbReference type="EMBL" id="MEK0081526.1"/>
    </source>
</evidence>
<dbReference type="SMART" id="SM00448">
    <property type="entry name" value="REC"/>
    <property type="match status" value="1"/>
</dbReference>
<dbReference type="InterPro" id="IPR027417">
    <property type="entry name" value="P-loop_NTPase"/>
</dbReference>
<dbReference type="PANTHER" id="PTHR32071">
    <property type="entry name" value="TRANSCRIPTIONAL REGULATORY PROTEIN"/>
    <property type="match status" value="1"/>
</dbReference>
<dbReference type="Pfam" id="PF00072">
    <property type="entry name" value="Response_reg"/>
    <property type="match status" value="1"/>
</dbReference>
<dbReference type="Pfam" id="PF25601">
    <property type="entry name" value="AAA_lid_14"/>
    <property type="match status" value="1"/>
</dbReference>
<dbReference type="InterPro" id="IPR025944">
    <property type="entry name" value="Sigma_54_int_dom_CS"/>
</dbReference>
<evidence type="ECO:0000313" key="20">
    <source>
        <dbReference type="Proteomes" id="UP001375743"/>
    </source>
</evidence>
<evidence type="ECO:0000256" key="11">
    <source>
        <dbReference type="ARBA" id="ARBA00023159"/>
    </source>
</evidence>
<dbReference type="PROSITE" id="PS00688">
    <property type="entry name" value="SIGMA54_INTERACT_3"/>
    <property type="match status" value="1"/>
</dbReference>
<keyword evidence="11 16" id="KW-0010">Activator</keyword>
<name>A0ABU8XKY3_9PROT</name>